<comment type="caution">
    <text evidence="2">The sequence shown here is derived from an EMBL/GenBank/DDBJ whole genome shotgun (WGS) entry which is preliminary data.</text>
</comment>
<dbReference type="Proteomes" id="UP000736328">
    <property type="component" value="Unassembled WGS sequence"/>
</dbReference>
<feature type="domain" description="Transposase InsH N-terminal" evidence="1">
    <location>
        <begin position="17"/>
        <end position="69"/>
    </location>
</feature>
<name>A0A933ICC2_UNCT6</name>
<dbReference type="AlphaFoldDB" id="A0A933ICC2"/>
<dbReference type="PANTHER" id="PTHR33408:SF2">
    <property type="entry name" value="TRANSPOSASE DDE DOMAIN-CONTAINING PROTEIN"/>
    <property type="match status" value="1"/>
</dbReference>
<dbReference type="Pfam" id="PF05598">
    <property type="entry name" value="DUF772"/>
    <property type="match status" value="1"/>
</dbReference>
<organism evidence="2 3">
    <name type="scientific">candidate division TA06 bacterium</name>
    <dbReference type="NCBI Taxonomy" id="2250710"/>
    <lineage>
        <taxon>Bacteria</taxon>
        <taxon>Bacteria division TA06</taxon>
    </lineage>
</organism>
<protein>
    <recommendedName>
        <fullName evidence="1">Transposase InsH N-terminal domain-containing protein</fullName>
    </recommendedName>
</protein>
<dbReference type="InterPro" id="IPR008490">
    <property type="entry name" value="Transposase_InsH_N"/>
</dbReference>
<evidence type="ECO:0000313" key="3">
    <source>
        <dbReference type="Proteomes" id="UP000736328"/>
    </source>
</evidence>
<sequence length="73" mass="8381">MAYRYGERNQFTMFPQCIEDYVTTTDPVRIYDAFVDALNLKELGIEWDEASIGNPAYDPRAMLKLLVYGVPAL</sequence>
<proteinExistence type="predicted"/>
<evidence type="ECO:0000313" key="2">
    <source>
        <dbReference type="EMBL" id="MBI4727378.1"/>
    </source>
</evidence>
<reference evidence="2" key="1">
    <citation type="submission" date="2020-07" db="EMBL/GenBank/DDBJ databases">
        <title>Huge and variable diversity of episymbiotic CPR bacteria and DPANN archaea in groundwater ecosystems.</title>
        <authorList>
            <person name="He C.Y."/>
            <person name="Keren R."/>
            <person name="Whittaker M."/>
            <person name="Farag I.F."/>
            <person name="Doudna J."/>
            <person name="Cate J.H.D."/>
            <person name="Banfield J.F."/>
        </authorList>
    </citation>
    <scope>NUCLEOTIDE SEQUENCE</scope>
    <source>
        <strain evidence="2">NC_groundwater_1520_Pr4_B-0.1um_53_5</strain>
    </source>
</reference>
<dbReference type="EMBL" id="JACQXR010000120">
    <property type="protein sequence ID" value="MBI4727378.1"/>
    <property type="molecule type" value="Genomic_DNA"/>
</dbReference>
<evidence type="ECO:0000259" key="1">
    <source>
        <dbReference type="Pfam" id="PF05598"/>
    </source>
</evidence>
<gene>
    <name evidence="2" type="ORF">HY768_09210</name>
</gene>
<accession>A0A933ICC2</accession>
<dbReference type="PANTHER" id="PTHR33408">
    <property type="entry name" value="TRANSPOSASE"/>
    <property type="match status" value="1"/>
</dbReference>